<evidence type="ECO:0000313" key="1">
    <source>
        <dbReference type="EMBL" id="CAG8849459.1"/>
    </source>
</evidence>
<gene>
    <name evidence="1" type="ORF">GMARGA_LOCUS39727</name>
</gene>
<organism evidence="1 2">
    <name type="scientific">Gigaspora margarita</name>
    <dbReference type="NCBI Taxonomy" id="4874"/>
    <lineage>
        <taxon>Eukaryota</taxon>
        <taxon>Fungi</taxon>
        <taxon>Fungi incertae sedis</taxon>
        <taxon>Mucoromycota</taxon>
        <taxon>Glomeromycotina</taxon>
        <taxon>Glomeromycetes</taxon>
        <taxon>Diversisporales</taxon>
        <taxon>Gigasporaceae</taxon>
        <taxon>Gigaspora</taxon>
    </lineage>
</organism>
<protein>
    <submittedName>
        <fullName evidence="1">3429_t:CDS:1</fullName>
    </submittedName>
</protein>
<proteinExistence type="predicted"/>
<accession>A0ABN7X6Q4</accession>
<comment type="caution">
    <text evidence="1">The sequence shown here is derived from an EMBL/GenBank/DDBJ whole genome shotgun (WGS) entry which is preliminary data.</text>
</comment>
<sequence length="41" mass="4424">MSFDDTKSESIYDSDDSEIIVQTWGAGIPSQFSTTSTSTST</sequence>
<dbReference type="Proteomes" id="UP000789901">
    <property type="component" value="Unassembled WGS sequence"/>
</dbReference>
<feature type="non-terminal residue" evidence="1">
    <location>
        <position position="41"/>
    </location>
</feature>
<reference evidence="1 2" key="1">
    <citation type="submission" date="2021-06" db="EMBL/GenBank/DDBJ databases">
        <authorList>
            <person name="Kallberg Y."/>
            <person name="Tangrot J."/>
            <person name="Rosling A."/>
        </authorList>
    </citation>
    <scope>NUCLEOTIDE SEQUENCE [LARGE SCALE GENOMIC DNA]</scope>
    <source>
        <strain evidence="1 2">120-4 pot B 10/14</strain>
    </source>
</reference>
<keyword evidence="2" id="KW-1185">Reference proteome</keyword>
<name>A0ABN7X6Q4_GIGMA</name>
<dbReference type="EMBL" id="CAJVQB010096336">
    <property type="protein sequence ID" value="CAG8849459.1"/>
    <property type="molecule type" value="Genomic_DNA"/>
</dbReference>
<evidence type="ECO:0000313" key="2">
    <source>
        <dbReference type="Proteomes" id="UP000789901"/>
    </source>
</evidence>